<dbReference type="EMBL" id="AP019832">
    <property type="protein sequence ID" value="BBM46509.1"/>
    <property type="molecule type" value="Genomic_DNA"/>
</dbReference>
<name>A0A510K4E9_9FUSO</name>
<sequence length="113" mass="13710">MEEKSNLKSKKFNQKSYLYGMYKNKFYPIINFEELLNFEEELTLKKQYFEFEKQFKLEEKNIKTFSSGKENPVTKIMESATRLSGIQKEVKDYFLSKEFNEKVKDLISKFLER</sequence>
<dbReference type="RefSeq" id="WP_026748886.1">
    <property type="nucleotide sequence ID" value="NZ_AP019832.1"/>
</dbReference>
<gene>
    <name evidence="1" type="ORF">JMUB3870_p1013</name>
</gene>
<keyword evidence="2" id="KW-1185">Reference proteome</keyword>
<proteinExistence type="predicted"/>
<dbReference type="Proteomes" id="UP000422644">
    <property type="component" value="Plasmid pJMUB3870-1"/>
</dbReference>
<evidence type="ECO:0000313" key="1">
    <source>
        <dbReference type="EMBL" id="BBM46509.1"/>
    </source>
</evidence>
<organism evidence="1 2">
    <name type="scientific">Leptotrichia trevisanii</name>
    <dbReference type="NCBI Taxonomy" id="109328"/>
    <lineage>
        <taxon>Bacteria</taxon>
        <taxon>Fusobacteriati</taxon>
        <taxon>Fusobacteriota</taxon>
        <taxon>Fusobacteriia</taxon>
        <taxon>Fusobacteriales</taxon>
        <taxon>Leptotrichiaceae</taxon>
        <taxon>Leptotrichia</taxon>
    </lineage>
</organism>
<evidence type="ECO:0000313" key="2">
    <source>
        <dbReference type="Proteomes" id="UP000422644"/>
    </source>
</evidence>
<protein>
    <submittedName>
        <fullName evidence="1">Uncharacterized protein</fullName>
    </submittedName>
</protein>
<dbReference type="AlphaFoldDB" id="A0A510K4E9"/>
<keyword evidence="1" id="KW-0614">Plasmid</keyword>
<accession>A0A510K4E9</accession>
<geneLocation type="plasmid" evidence="1 2">
    <name>pJMUB3870-1</name>
</geneLocation>
<reference evidence="1 2" key="1">
    <citation type="submission" date="2019-07" db="EMBL/GenBank/DDBJ databases">
        <title>Complete Genome Sequence of Leptotrichia trevisanii Strain JMUB3870.</title>
        <authorList>
            <person name="Watanabe S."/>
            <person name="Cui L."/>
        </authorList>
    </citation>
    <scope>NUCLEOTIDE SEQUENCE [LARGE SCALE GENOMIC DNA]</scope>
    <source>
        <strain evidence="1 2">JMUB3870</strain>
        <plasmid evidence="1 2">pJMUB3870-1</plasmid>
    </source>
</reference>
<dbReference type="OrthoDB" id="83145at2"/>